<evidence type="ECO:0000313" key="1">
    <source>
        <dbReference type="EMBL" id="ABD52832.1"/>
    </source>
</evidence>
<accession>Q27QZ2</accession>
<sequence>KRQHTFYLKLAGSMASKSSTHRQWQQFHQRCKLKQPVGGQVSNRNLGFPTIPKVKEKEESMNLRIKENHRTGKETSEHLLKQLYKWQYSFHNFKKKGED</sequence>
<dbReference type="InterPro" id="IPR012337">
    <property type="entry name" value="RNaseH-like_sf"/>
</dbReference>
<dbReference type="EMBL" id="DQ387165">
    <property type="protein sequence ID" value="ABD52832.1"/>
    <property type="molecule type" value="Genomic_DNA"/>
</dbReference>
<reference evidence="1" key="1">
    <citation type="journal article" date="2006" name="AIDS Res. Hum. Retroviruses">
        <title>HIV type 1 subtypes among STI patients in Nairobi: a genotypic study based on partial pol gene sequencing.</title>
        <authorList>
            <person name="Lihana R.W."/>
            <person name="Khamadi S.A."/>
            <person name="Kiptoo M.K."/>
            <person name="Kinyua J.G."/>
            <person name="Lagat N."/>
            <person name="Magoma G.N."/>
            <person name="Mwau M.M."/>
            <person name="Makokha E.P."/>
            <person name="Onyango V."/>
            <person name="Osman S."/>
            <person name="Okoth F.A."/>
            <person name="Songok E.M."/>
        </authorList>
    </citation>
    <scope>NUCLEOTIDE SEQUENCE</scope>
    <source>
        <strain evidence="1">117/ST2122</strain>
    </source>
</reference>
<feature type="non-terminal residue" evidence="1">
    <location>
        <position position="99"/>
    </location>
</feature>
<proteinExistence type="predicted"/>
<organismHost>
    <name type="scientific">Homo sapiens</name>
    <name type="common">Human</name>
    <dbReference type="NCBI Taxonomy" id="9606"/>
</organismHost>
<organism evidence="1">
    <name type="scientific">Human immunodeficiency virus type 1</name>
    <name type="common">HIV-1</name>
    <dbReference type="NCBI Taxonomy" id="11676"/>
    <lineage>
        <taxon>Viruses</taxon>
        <taxon>Riboviria</taxon>
        <taxon>Pararnavirae</taxon>
        <taxon>Artverviricota</taxon>
        <taxon>Revtraviricetes</taxon>
        <taxon>Ortervirales</taxon>
        <taxon>Retroviridae</taxon>
        <taxon>Orthoretrovirinae</taxon>
        <taxon>Lentivirus</taxon>
        <taxon>Lentivirus humimdef1</taxon>
    </lineage>
</organism>
<feature type="non-terminal residue" evidence="1">
    <location>
        <position position="1"/>
    </location>
</feature>
<gene>
    <name evidence="1" type="primary">pol</name>
</gene>
<name>Q27QZ2_HV1</name>
<protein>
    <submittedName>
        <fullName evidence="1">Pol protein</fullName>
    </submittedName>
</protein>
<dbReference type="SUPFAM" id="SSF53098">
    <property type="entry name" value="Ribonuclease H-like"/>
    <property type="match status" value="1"/>
</dbReference>